<keyword evidence="2" id="KW-1185">Reference proteome</keyword>
<sequence>MYFYFRCDSTYHELIGRVIPEAIRADKQMCQVSHISACWGQESTLHSVSQGIGPRKDAKLAPNLVGTRRWSLYVFTEAFPNDAQIYVLSD</sequence>
<dbReference type="Proteomes" id="UP001283361">
    <property type="component" value="Unassembled WGS sequence"/>
</dbReference>
<name>A0AAE0ZJU5_9GAST</name>
<comment type="caution">
    <text evidence="1">The sequence shown here is derived from an EMBL/GenBank/DDBJ whole genome shotgun (WGS) entry which is preliminary data.</text>
</comment>
<reference evidence="1" key="1">
    <citation type="journal article" date="2023" name="G3 (Bethesda)">
        <title>A reference genome for the long-term kleptoplast-retaining sea slug Elysia crispata morphotype clarki.</title>
        <authorList>
            <person name="Eastman K.E."/>
            <person name="Pendleton A.L."/>
            <person name="Shaikh M.A."/>
            <person name="Suttiyut T."/>
            <person name="Ogas R."/>
            <person name="Tomko P."/>
            <person name="Gavelis G."/>
            <person name="Widhalm J.R."/>
            <person name="Wisecaver J.H."/>
        </authorList>
    </citation>
    <scope>NUCLEOTIDE SEQUENCE</scope>
    <source>
        <strain evidence="1">ECLA1</strain>
    </source>
</reference>
<gene>
    <name evidence="1" type="ORF">RRG08_036386</name>
</gene>
<dbReference type="EMBL" id="JAWDGP010003786">
    <property type="protein sequence ID" value="KAK3770784.1"/>
    <property type="molecule type" value="Genomic_DNA"/>
</dbReference>
<evidence type="ECO:0000313" key="1">
    <source>
        <dbReference type="EMBL" id="KAK3770784.1"/>
    </source>
</evidence>
<accession>A0AAE0ZJU5</accession>
<dbReference type="AlphaFoldDB" id="A0AAE0ZJU5"/>
<protein>
    <submittedName>
        <fullName evidence="1">Uncharacterized protein</fullName>
    </submittedName>
</protein>
<organism evidence="1 2">
    <name type="scientific">Elysia crispata</name>
    <name type="common">lettuce slug</name>
    <dbReference type="NCBI Taxonomy" id="231223"/>
    <lineage>
        <taxon>Eukaryota</taxon>
        <taxon>Metazoa</taxon>
        <taxon>Spiralia</taxon>
        <taxon>Lophotrochozoa</taxon>
        <taxon>Mollusca</taxon>
        <taxon>Gastropoda</taxon>
        <taxon>Heterobranchia</taxon>
        <taxon>Euthyneura</taxon>
        <taxon>Panpulmonata</taxon>
        <taxon>Sacoglossa</taxon>
        <taxon>Placobranchoidea</taxon>
        <taxon>Plakobranchidae</taxon>
        <taxon>Elysia</taxon>
    </lineage>
</organism>
<proteinExistence type="predicted"/>
<evidence type="ECO:0000313" key="2">
    <source>
        <dbReference type="Proteomes" id="UP001283361"/>
    </source>
</evidence>